<proteinExistence type="predicted"/>
<sequence length="76" mass="8165">MYDLLTTALLFVALTPGVLLSLPSSTHGDILTAVVHALVFFVVLRFLSGLIPWWAIWVVGVGAIGYKFYTPASSGL</sequence>
<accession>A0A6C0ERR1</accession>
<evidence type="ECO:0000313" key="2">
    <source>
        <dbReference type="EMBL" id="QHT29975.1"/>
    </source>
</evidence>
<protein>
    <submittedName>
        <fullName evidence="2">Uncharacterized protein</fullName>
    </submittedName>
</protein>
<keyword evidence="1" id="KW-0472">Membrane</keyword>
<dbReference type="EMBL" id="MN738888">
    <property type="protein sequence ID" value="QHT29975.1"/>
    <property type="molecule type" value="Genomic_DNA"/>
</dbReference>
<feature type="transmembrane region" description="Helical" evidence="1">
    <location>
        <begin position="30"/>
        <end position="47"/>
    </location>
</feature>
<organism evidence="2">
    <name type="scientific">viral metagenome</name>
    <dbReference type="NCBI Taxonomy" id="1070528"/>
    <lineage>
        <taxon>unclassified sequences</taxon>
        <taxon>metagenomes</taxon>
        <taxon>organismal metagenomes</taxon>
    </lineage>
</organism>
<name>A0A6C0ERR1_9ZZZZ</name>
<dbReference type="AlphaFoldDB" id="A0A6C0ERR1"/>
<keyword evidence="1" id="KW-0812">Transmembrane</keyword>
<evidence type="ECO:0000256" key="1">
    <source>
        <dbReference type="SAM" id="Phobius"/>
    </source>
</evidence>
<reference evidence="2" key="1">
    <citation type="journal article" date="2020" name="Nature">
        <title>Giant virus diversity and host interactions through global metagenomics.</title>
        <authorList>
            <person name="Schulz F."/>
            <person name="Roux S."/>
            <person name="Paez-Espino D."/>
            <person name="Jungbluth S."/>
            <person name="Walsh D.A."/>
            <person name="Denef V.J."/>
            <person name="McMahon K.D."/>
            <person name="Konstantinidis K.T."/>
            <person name="Eloe-Fadrosh E.A."/>
            <person name="Kyrpides N.C."/>
            <person name="Woyke T."/>
        </authorList>
    </citation>
    <scope>NUCLEOTIDE SEQUENCE</scope>
    <source>
        <strain evidence="2">GVMAG-M-3300009068-25</strain>
    </source>
</reference>
<keyword evidence="1" id="KW-1133">Transmembrane helix</keyword>